<dbReference type="RefSeq" id="WP_186908809.1">
    <property type="nucleotide sequence ID" value="NZ_JACOPP010000033.1"/>
</dbReference>
<proteinExistence type="inferred from homology"/>
<feature type="domain" description="RNA polymerase sigma-70 region 2" evidence="6">
    <location>
        <begin position="32"/>
        <end position="89"/>
    </location>
</feature>
<keyword evidence="9" id="KW-1185">Reference proteome</keyword>
<dbReference type="InterPro" id="IPR039425">
    <property type="entry name" value="RNA_pol_sigma-70-like"/>
</dbReference>
<dbReference type="InterPro" id="IPR013324">
    <property type="entry name" value="RNA_pol_sigma_r3/r4-like"/>
</dbReference>
<dbReference type="Proteomes" id="UP000661435">
    <property type="component" value="Unassembled WGS sequence"/>
</dbReference>
<dbReference type="Gene3D" id="1.10.1740.10">
    <property type="match status" value="1"/>
</dbReference>
<gene>
    <name evidence="8" type="ORF">H8S57_14965</name>
</gene>
<feature type="domain" description="RNA polymerase sigma factor 70 region 4 type 2" evidence="7">
    <location>
        <begin position="118"/>
        <end position="170"/>
    </location>
</feature>
<dbReference type="EMBL" id="JACOPP010000033">
    <property type="protein sequence ID" value="MBC5735018.1"/>
    <property type="molecule type" value="Genomic_DNA"/>
</dbReference>
<dbReference type="InterPro" id="IPR013325">
    <property type="entry name" value="RNA_pol_sigma_r2"/>
</dbReference>
<dbReference type="InterPro" id="IPR013249">
    <property type="entry name" value="RNA_pol_sigma70_r4_t2"/>
</dbReference>
<sequence>MREATILQKIKVRDPSGLEALMDIYVPYVSVIVWNILRDAMSPEDAEEVVSDVFLAAWNQSFDLRPGHVKGWLGAVARHKAKDKLRQTGQTLPLEDNVLDIPSSDHPSEDMERAEERRLVRQAVNSLAGEDREVFLRHYYYAQSIKEISLSMALNESTIKTKLRRGRMKLKEILTKEGATL</sequence>
<dbReference type="CDD" id="cd06171">
    <property type="entry name" value="Sigma70_r4"/>
    <property type="match status" value="1"/>
</dbReference>
<dbReference type="GO" id="GO:0016987">
    <property type="term" value="F:sigma factor activity"/>
    <property type="evidence" value="ECO:0007669"/>
    <property type="project" value="UniProtKB-KW"/>
</dbReference>
<organism evidence="8 9">
    <name type="scientific">Lawsonibacter hominis</name>
    <dbReference type="NCBI Taxonomy" id="2763053"/>
    <lineage>
        <taxon>Bacteria</taxon>
        <taxon>Bacillati</taxon>
        <taxon>Bacillota</taxon>
        <taxon>Clostridia</taxon>
        <taxon>Eubacteriales</taxon>
        <taxon>Oscillospiraceae</taxon>
        <taxon>Lawsonibacter</taxon>
    </lineage>
</organism>
<dbReference type="AlphaFoldDB" id="A0A8J6MFK0"/>
<dbReference type="Pfam" id="PF04542">
    <property type="entry name" value="Sigma70_r2"/>
    <property type="match status" value="1"/>
</dbReference>
<dbReference type="PANTHER" id="PTHR43133">
    <property type="entry name" value="RNA POLYMERASE ECF-TYPE SIGMA FACTO"/>
    <property type="match status" value="1"/>
</dbReference>
<protein>
    <submittedName>
        <fullName evidence="8">Sigma-70 family RNA polymerase sigma factor</fullName>
    </submittedName>
</protein>
<evidence type="ECO:0000256" key="1">
    <source>
        <dbReference type="ARBA" id="ARBA00010641"/>
    </source>
</evidence>
<reference evidence="8" key="1">
    <citation type="submission" date="2020-08" db="EMBL/GenBank/DDBJ databases">
        <title>Genome public.</title>
        <authorList>
            <person name="Liu C."/>
            <person name="Sun Q."/>
        </authorList>
    </citation>
    <scope>NUCLEOTIDE SEQUENCE</scope>
    <source>
        <strain evidence="8">NSJ-51</strain>
    </source>
</reference>
<evidence type="ECO:0000256" key="2">
    <source>
        <dbReference type="ARBA" id="ARBA00023015"/>
    </source>
</evidence>
<dbReference type="InterPro" id="IPR036388">
    <property type="entry name" value="WH-like_DNA-bd_sf"/>
</dbReference>
<evidence type="ECO:0000256" key="5">
    <source>
        <dbReference type="ARBA" id="ARBA00023163"/>
    </source>
</evidence>
<evidence type="ECO:0000256" key="3">
    <source>
        <dbReference type="ARBA" id="ARBA00023082"/>
    </source>
</evidence>
<evidence type="ECO:0000313" key="9">
    <source>
        <dbReference type="Proteomes" id="UP000661435"/>
    </source>
</evidence>
<dbReference type="InterPro" id="IPR007627">
    <property type="entry name" value="RNA_pol_sigma70_r2"/>
</dbReference>
<keyword evidence="3" id="KW-0731">Sigma factor</keyword>
<comment type="similarity">
    <text evidence="1">Belongs to the sigma-70 factor family. ECF subfamily.</text>
</comment>
<dbReference type="InterPro" id="IPR014284">
    <property type="entry name" value="RNA_pol_sigma-70_dom"/>
</dbReference>
<keyword evidence="2" id="KW-0805">Transcription regulation</keyword>
<dbReference type="Gene3D" id="1.10.10.10">
    <property type="entry name" value="Winged helix-like DNA-binding domain superfamily/Winged helix DNA-binding domain"/>
    <property type="match status" value="1"/>
</dbReference>
<evidence type="ECO:0000256" key="4">
    <source>
        <dbReference type="ARBA" id="ARBA00023125"/>
    </source>
</evidence>
<dbReference type="Pfam" id="PF08281">
    <property type="entry name" value="Sigma70_r4_2"/>
    <property type="match status" value="1"/>
</dbReference>
<dbReference type="PANTHER" id="PTHR43133:SF8">
    <property type="entry name" value="RNA POLYMERASE SIGMA FACTOR HI_1459-RELATED"/>
    <property type="match status" value="1"/>
</dbReference>
<keyword evidence="5" id="KW-0804">Transcription</keyword>
<dbReference type="GO" id="GO:0003677">
    <property type="term" value="F:DNA binding"/>
    <property type="evidence" value="ECO:0007669"/>
    <property type="project" value="UniProtKB-KW"/>
</dbReference>
<dbReference type="SUPFAM" id="SSF88659">
    <property type="entry name" value="Sigma3 and sigma4 domains of RNA polymerase sigma factors"/>
    <property type="match status" value="1"/>
</dbReference>
<comment type="caution">
    <text evidence="8">The sequence shown here is derived from an EMBL/GenBank/DDBJ whole genome shotgun (WGS) entry which is preliminary data.</text>
</comment>
<name>A0A8J6MFK0_9FIRM</name>
<dbReference type="GO" id="GO:0006352">
    <property type="term" value="P:DNA-templated transcription initiation"/>
    <property type="evidence" value="ECO:0007669"/>
    <property type="project" value="InterPro"/>
</dbReference>
<evidence type="ECO:0000259" key="6">
    <source>
        <dbReference type="Pfam" id="PF04542"/>
    </source>
</evidence>
<dbReference type="NCBIfam" id="TIGR02937">
    <property type="entry name" value="sigma70-ECF"/>
    <property type="match status" value="1"/>
</dbReference>
<evidence type="ECO:0000259" key="7">
    <source>
        <dbReference type="Pfam" id="PF08281"/>
    </source>
</evidence>
<evidence type="ECO:0000313" key="8">
    <source>
        <dbReference type="EMBL" id="MBC5735018.1"/>
    </source>
</evidence>
<dbReference type="SUPFAM" id="SSF88946">
    <property type="entry name" value="Sigma2 domain of RNA polymerase sigma factors"/>
    <property type="match status" value="1"/>
</dbReference>
<accession>A0A8J6MFK0</accession>
<keyword evidence="4" id="KW-0238">DNA-binding</keyword>